<dbReference type="OrthoDB" id="4486039at2759"/>
<evidence type="ECO:0000313" key="13">
    <source>
        <dbReference type="Proteomes" id="UP000824596"/>
    </source>
</evidence>
<organism evidence="12 13">
    <name type="scientific">Hirsutella rhossiliensis</name>
    <dbReference type="NCBI Taxonomy" id="111463"/>
    <lineage>
        <taxon>Eukaryota</taxon>
        <taxon>Fungi</taxon>
        <taxon>Dikarya</taxon>
        <taxon>Ascomycota</taxon>
        <taxon>Pezizomycotina</taxon>
        <taxon>Sordariomycetes</taxon>
        <taxon>Hypocreomycetidae</taxon>
        <taxon>Hypocreales</taxon>
        <taxon>Ophiocordycipitaceae</taxon>
        <taxon>Hirsutella</taxon>
    </lineage>
</organism>
<evidence type="ECO:0000256" key="4">
    <source>
        <dbReference type="ARBA" id="ARBA00022722"/>
    </source>
</evidence>
<dbReference type="InterPro" id="IPR050951">
    <property type="entry name" value="Retrovirus_Pol_polyprotein"/>
</dbReference>
<dbReference type="InterPro" id="IPR043502">
    <property type="entry name" value="DNA/RNA_pol_sf"/>
</dbReference>
<dbReference type="SUPFAM" id="SSF56672">
    <property type="entry name" value="DNA/RNA polymerases"/>
    <property type="match status" value="1"/>
</dbReference>
<proteinExistence type="predicted"/>
<feature type="compositionally biased region" description="Polar residues" evidence="9">
    <location>
        <begin position="942"/>
        <end position="960"/>
    </location>
</feature>
<dbReference type="Pfam" id="PF00078">
    <property type="entry name" value="RVT_1"/>
    <property type="match status" value="1"/>
</dbReference>
<dbReference type="Pfam" id="PF17917">
    <property type="entry name" value="RT_RNaseH"/>
    <property type="match status" value="1"/>
</dbReference>
<dbReference type="PANTHER" id="PTHR37984">
    <property type="entry name" value="PROTEIN CBG26694"/>
    <property type="match status" value="1"/>
</dbReference>
<evidence type="ECO:0000259" key="10">
    <source>
        <dbReference type="Pfam" id="PF00078"/>
    </source>
</evidence>
<sequence length="960" mass="109525">MAPTTSETPASLDGPADDHDCIEVQMASQKNERQPDPLLEGRTTMQRPLEETARVGRDFQVPQKLTTDLHELLLTDSDQDLVQQFAHTVLAAQENPTPFTAKTGRTSGTLDAAWVKSVIANAKHEGLARELQHLVNEQKVARQILERALANQKELGRQARARQQDLMDYTDQIPRTRHNTIKIKDPEPLDNGSNPRYADWKAAVERKMELNAYFFPDEFARITWIATLIKGQAHEVLAPYLAKQDDLEIRSVGQIFELLGSVYDNKSHKWEARQRLDSLKMKQGESFIDFAAKFVTLATKAGLHDRDRITELHKKLTGRIRLNSQDIYERYEELTFAQYRDRMTARYLVQVDALEGLKEDREEVAKTRIPTPDRGIIRLPRSKAVRFAPQTELRAQRPSTPPTTTLPSDDFQLQGRTFRDQPILEADLGTRNDFHLIVGLIWKPRGLDPDIALKASRLMYPKPVSLRVQADVERRDHLWEEAERQDQEEDGATSTIGPRQHRPRYSTHRGDDLGKMNRALAGIEWRDPCQKDIRPRYQRRAQDLDILMISAPAFHAGIRRRKDHRHAYEDVTFLNLHMIDKALGERGEQDNQQDEDDRFLAEKLPPELADLADVFSREDSNRMPPSRPGVDHKIELTGPAALRTHPLYSLNREQLETMKEYLQDSLQKGFIEPSSAQFGSPLTKKDRYPIPLISETLDRIAKAKIFTKLDIRQAFHRIRLEPDSVELTAFRTRYGQFHYKVLPSGYATGLTPRCKKELQSFLGFCNFYLLVHFIEDRETKLETDASDGVIAGVLSQLADDGQWHPVSFLTKTMNAAECNYEIHDKELLAIIIFTDHQALQYFATKRMLNARQARWIETLAMVGFEIHYRPGKQNVVADALSARPRTLQGHDGRAAIAAGAAGGDDPTIAIYTPVPQDKPRPQTLEMGKPGFTSLRSERSKQRYQTPGSKSRVASSVTMDD</sequence>
<feature type="domain" description="Reverse transcriptase" evidence="10">
    <location>
        <begin position="667"/>
        <end position="748"/>
    </location>
</feature>
<dbReference type="InterPro" id="IPR041373">
    <property type="entry name" value="RT_RNaseH"/>
</dbReference>
<dbReference type="Gene3D" id="3.30.70.270">
    <property type="match status" value="1"/>
</dbReference>
<accession>A0A9P8MQC9</accession>
<reference evidence="12" key="1">
    <citation type="submission" date="2021-09" db="EMBL/GenBank/DDBJ databases">
        <title>A high-quality genome of the endoparasitic fungus Hirsutella rhossiliensis with a comparison of Hirsutella genomes reveals transposable elements contributing to genome size variation.</title>
        <authorList>
            <person name="Lin R."/>
            <person name="Jiao Y."/>
            <person name="Sun X."/>
            <person name="Ling J."/>
            <person name="Xie B."/>
            <person name="Cheng X."/>
        </authorList>
    </citation>
    <scope>NUCLEOTIDE SEQUENCE</scope>
    <source>
        <strain evidence="12">HR02</strain>
    </source>
</reference>
<gene>
    <name evidence="12" type="ORF">HRG_09826</name>
</gene>
<dbReference type="GeneID" id="68358955"/>
<keyword evidence="13" id="KW-1185">Reference proteome</keyword>
<dbReference type="GO" id="GO:0005739">
    <property type="term" value="C:mitochondrion"/>
    <property type="evidence" value="ECO:0007669"/>
    <property type="project" value="UniProtKB-SubCell"/>
</dbReference>
<feature type="region of interest" description="Disordered" evidence="9">
    <location>
        <begin position="392"/>
        <end position="411"/>
    </location>
</feature>
<evidence type="ECO:0000256" key="8">
    <source>
        <dbReference type="ARBA" id="ARBA00023128"/>
    </source>
</evidence>
<evidence type="ECO:0000256" key="6">
    <source>
        <dbReference type="ARBA" id="ARBA00022801"/>
    </source>
</evidence>
<evidence type="ECO:0000256" key="1">
    <source>
        <dbReference type="ARBA" id="ARBA00004173"/>
    </source>
</evidence>
<dbReference type="GO" id="GO:0016787">
    <property type="term" value="F:hydrolase activity"/>
    <property type="evidence" value="ECO:0007669"/>
    <property type="project" value="UniProtKB-KW"/>
</dbReference>
<dbReference type="PANTHER" id="PTHR37984:SF5">
    <property type="entry name" value="PROTEIN NYNRIN-LIKE"/>
    <property type="match status" value="1"/>
</dbReference>
<comment type="subcellular location">
    <subcellularLocation>
        <location evidence="1">Mitochondrion</location>
    </subcellularLocation>
</comment>
<dbReference type="AlphaFoldDB" id="A0A9P8MQC9"/>
<dbReference type="Gene3D" id="3.10.10.10">
    <property type="entry name" value="HIV Type 1 Reverse Transcriptase, subunit A, domain 1"/>
    <property type="match status" value="1"/>
</dbReference>
<feature type="region of interest" description="Disordered" evidence="9">
    <location>
        <begin position="27"/>
        <end position="47"/>
    </location>
</feature>
<name>A0A9P8MQC9_9HYPO</name>
<keyword evidence="8" id="KW-0496">Mitochondrion</keyword>
<dbReference type="RefSeq" id="XP_044716878.1">
    <property type="nucleotide sequence ID" value="XM_044868297.1"/>
</dbReference>
<feature type="domain" description="Reverse transcriptase RNase H-like" evidence="11">
    <location>
        <begin position="777"/>
        <end position="860"/>
    </location>
</feature>
<keyword evidence="5" id="KW-0255">Endonuclease</keyword>
<evidence type="ECO:0000256" key="9">
    <source>
        <dbReference type="SAM" id="MobiDB-lite"/>
    </source>
</evidence>
<dbReference type="InterPro" id="IPR000477">
    <property type="entry name" value="RT_dom"/>
</dbReference>
<evidence type="ECO:0000256" key="2">
    <source>
        <dbReference type="ARBA" id="ARBA00022679"/>
    </source>
</evidence>
<feature type="region of interest" description="Disordered" evidence="9">
    <location>
        <begin position="913"/>
        <end position="960"/>
    </location>
</feature>
<keyword evidence="6" id="KW-0378">Hydrolase</keyword>
<evidence type="ECO:0000256" key="7">
    <source>
        <dbReference type="ARBA" id="ARBA00022918"/>
    </source>
</evidence>
<dbReference type="GO" id="GO:0003964">
    <property type="term" value="F:RNA-directed DNA polymerase activity"/>
    <property type="evidence" value="ECO:0007669"/>
    <property type="project" value="UniProtKB-KW"/>
</dbReference>
<evidence type="ECO:0000256" key="5">
    <source>
        <dbReference type="ARBA" id="ARBA00022759"/>
    </source>
</evidence>
<dbReference type="EMBL" id="JAIZPD010000013">
    <property type="protein sequence ID" value="KAH0959365.1"/>
    <property type="molecule type" value="Genomic_DNA"/>
</dbReference>
<dbReference type="CDD" id="cd01647">
    <property type="entry name" value="RT_LTR"/>
    <property type="match status" value="1"/>
</dbReference>
<dbReference type="Proteomes" id="UP000824596">
    <property type="component" value="Unassembled WGS sequence"/>
</dbReference>
<protein>
    <submittedName>
        <fullName evidence="12">Retrotransposon nucleocapsid protein</fullName>
    </submittedName>
</protein>
<dbReference type="InterPro" id="IPR043128">
    <property type="entry name" value="Rev_trsase/Diguanyl_cyclase"/>
</dbReference>
<comment type="caution">
    <text evidence="12">The sequence shown here is derived from an EMBL/GenBank/DDBJ whole genome shotgun (WGS) entry which is preliminary data.</text>
</comment>
<dbReference type="CDD" id="cd09274">
    <property type="entry name" value="RNase_HI_RT_Ty3"/>
    <property type="match status" value="1"/>
</dbReference>
<feature type="region of interest" description="Disordered" evidence="9">
    <location>
        <begin position="480"/>
        <end position="513"/>
    </location>
</feature>
<evidence type="ECO:0000313" key="12">
    <source>
        <dbReference type="EMBL" id="KAH0959365.1"/>
    </source>
</evidence>
<keyword evidence="4" id="KW-0540">Nuclease</keyword>
<dbReference type="GO" id="GO:0004519">
    <property type="term" value="F:endonuclease activity"/>
    <property type="evidence" value="ECO:0007669"/>
    <property type="project" value="UniProtKB-KW"/>
</dbReference>
<keyword evidence="2" id="KW-0808">Transferase</keyword>
<evidence type="ECO:0000259" key="11">
    <source>
        <dbReference type="Pfam" id="PF17917"/>
    </source>
</evidence>
<keyword evidence="3" id="KW-0548">Nucleotidyltransferase</keyword>
<evidence type="ECO:0000256" key="3">
    <source>
        <dbReference type="ARBA" id="ARBA00022695"/>
    </source>
</evidence>
<keyword evidence="7" id="KW-0695">RNA-directed DNA polymerase</keyword>